<comment type="caution">
    <text evidence="7">The sequence shown here is derived from an EMBL/GenBank/DDBJ whole genome shotgun (WGS) entry which is preliminary data.</text>
</comment>
<evidence type="ECO:0000256" key="4">
    <source>
        <dbReference type="ARBA" id="ARBA00022989"/>
    </source>
</evidence>
<evidence type="ECO:0000256" key="6">
    <source>
        <dbReference type="SAM" id="Phobius"/>
    </source>
</evidence>
<gene>
    <name evidence="7" type="ORF">CR513_15035</name>
</gene>
<evidence type="ECO:0000313" key="8">
    <source>
        <dbReference type="Proteomes" id="UP000257109"/>
    </source>
</evidence>
<proteinExistence type="inferred from homology"/>
<dbReference type="PANTHER" id="PTHR12290">
    <property type="entry name" value="CORNICHON-RELATED"/>
    <property type="match status" value="1"/>
</dbReference>
<evidence type="ECO:0000256" key="5">
    <source>
        <dbReference type="ARBA" id="ARBA00023136"/>
    </source>
</evidence>
<dbReference type="OrthoDB" id="434393at2759"/>
<evidence type="ECO:0000256" key="2">
    <source>
        <dbReference type="ARBA" id="ARBA00010095"/>
    </source>
</evidence>
<dbReference type="InterPro" id="IPR003377">
    <property type="entry name" value="Cornichon"/>
</dbReference>
<evidence type="ECO:0000313" key="7">
    <source>
        <dbReference type="EMBL" id="RDY01621.1"/>
    </source>
</evidence>
<accession>A0A371HFP6</accession>
<evidence type="ECO:0000256" key="3">
    <source>
        <dbReference type="ARBA" id="ARBA00022692"/>
    </source>
</evidence>
<dbReference type="Pfam" id="PF03311">
    <property type="entry name" value="Cornichon"/>
    <property type="match status" value="1"/>
</dbReference>
<feature type="transmembrane region" description="Helical" evidence="6">
    <location>
        <begin position="135"/>
        <end position="161"/>
    </location>
</feature>
<reference evidence="7" key="1">
    <citation type="submission" date="2018-05" db="EMBL/GenBank/DDBJ databases">
        <title>Draft genome of Mucuna pruriens seed.</title>
        <authorList>
            <person name="Nnadi N.E."/>
            <person name="Vos R."/>
            <person name="Hasami M.H."/>
            <person name="Devisetty U.K."/>
            <person name="Aguiy J.C."/>
        </authorList>
    </citation>
    <scope>NUCLEOTIDE SEQUENCE [LARGE SCALE GENOMIC DNA]</scope>
    <source>
        <strain evidence="7">JCA_2017</strain>
    </source>
</reference>
<keyword evidence="5 6" id="KW-0472">Membrane</keyword>
<dbReference type="GO" id="GO:0016020">
    <property type="term" value="C:membrane"/>
    <property type="evidence" value="ECO:0007669"/>
    <property type="project" value="UniProtKB-SubCell"/>
</dbReference>
<organism evidence="7 8">
    <name type="scientific">Mucuna pruriens</name>
    <name type="common">Velvet bean</name>
    <name type="synonym">Dolichos pruriens</name>
    <dbReference type="NCBI Taxonomy" id="157652"/>
    <lineage>
        <taxon>Eukaryota</taxon>
        <taxon>Viridiplantae</taxon>
        <taxon>Streptophyta</taxon>
        <taxon>Embryophyta</taxon>
        <taxon>Tracheophyta</taxon>
        <taxon>Spermatophyta</taxon>
        <taxon>Magnoliopsida</taxon>
        <taxon>eudicotyledons</taxon>
        <taxon>Gunneridae</taxon>
        <taxon>Pentapetalae</taxon>
        <taxon>rosids</taxon>
        <taxon>fabids</taxon>
        <taxon>Fabales</taxon>
        <taxon>Fabaceae</taxon>
        <taxon>Papilionoideae</taxon>
        <taxon>50 kb inversion clade</taxon>
        <taxon>NPAAA clade</taxon>
        <taxon>indigoferoid/millettioid clade</taxon>
        <taxon>Phaseoleae</taxon>
        <taxon>Mucuna</taxon>
    </lineage>
</organism>
<dbReference type="Proteomes" id="UP000257109">
    <property type="component" value="Unassembled WGS sequence"/>
</dbReference>
<protein>
    <submittedName>
        <fullName evidence="7">Protein cornichon-like 1</fullName>
    </submittedName>
</protein>
<keyword evidence="4 6" id="KW-1133">Transmembrane helix</keyword>
<dbReference type="GO" id="GO:0016192">
    <property type="term" value="P:vesicle-mediated transport"/>
    <property type="evidence" value="ECO:0007669"/>
    <property type="project" value="InterPro"/>
</dbReference>
<feature type="transmembrane region" description="Helical" evidence="6">
    <location>
        <begin position="75"/>
        <end position="103"/>
    </location>
</feature>
<evidence type="ECO:0000256" key="1">
    <source>
        <dbReference type="ARBA" id="ARBA00004141"/>
    </source>
</evidence>
<keyword evidence="3 6" id="KW-0812">Transmembrane</keyword>
<sequence>MYNCGGFTKLSMFSVPTAQRLSTVFDFSFLPISTFFLRPSSLLYSNVLILTDLESDFVNPYDASSRINYFILPEFIGQGLFCTLCLFTGHWIMFFITVPLTCYHLMLYLKRQHLIDVTEVFRVLNAEKKFRLAKLAYYLTIIIITVFRFVCDALKITYAYLRIVLGKPNELVS</sequence>
<dbReference type="SMART" id="SM01398">
    <property type="entry name" value="Cornichon"/>
    <property type="match status" value="1"/>
</dbReference>
<dbReference type="AlphaFoldDB" id="A0A371HFP6"/>
<name>A0A371HFP6_MUCPR</name>
<dbReference type="STRING" id="157652.A0A371HFP6"/>
<comment type="similarity">
    <text evidence="2">Belongs to the cornichon family.</text>
</comment>
<feature type="non-terminal residue" evidence="7">
    <location>
        <position position="173"/>
    </location>
</feature>
<dbReference type="EMBL" id="QJKJ01002723">
    <property type="protein sequence ID" value="RDY01621.1"/>
    <property type="molecule type" value="Genomic_DNA"/>
</dbReference>
<comment type="subcellular location">
    <subcellularLocation>
        <location evidence="1">Membrane</location>
        <topology evidence="1">Multi-pass membrane protein</topology>
    </subcellularLocation>
</comment>
<feature type="non-terminal residue" evidence="7">
    <location>
        <position position="1"/>
    </location>
</feature>
<keyword evidence="8" id="KW-1185">Reference proteome</keyword>